<dbReference type="AlphaFoldDB" id="A0A0V0XD57"/>
<comment type="caution">
    <text evidence="1">The sequence shown here is derived from an EMBL/GenBank/DDBJ whole genome shotgun (WGS) entry which is preliminary data.</text>
</comment>
<sequence length="35" mass="3982">MRAQMHLNPRVWHQIGLEFSHINIQGTIKPQGGGE</sequence>
<protein>
    <submittedName>
        <fullName evidence="1">Uncharacterized protein</fullName>
    </submittedName>
</protein>
<accession>A0A0V0XD57</accession>
<dbReference type="Proteomes" id="UP000054783">
    <property type="component" value="Unassembled WGS sequence"/>
</dbReference>
<reference evidence="1 2" key="1">
    <citation type="submission" date="2015-01" db="EMBL/GenBank/DDBJ databases">
        <title>Evolution of Trichinella species and genotypes.</title>
        <authorList>
            <person name="Korhonen P.K."/>
            <person name="Edoardo P."/>
            <person name="Giuseppe L.R."/>
            <person name="Gasser R.B."/>
        </authorList>
    </citation>
    <scope>NUCLEOTIDE SEQUENCE [LARGE SCALE GENOMIC DNA]</scope>
    <source>
        <strain evidence="1">ISS2496</strain>
    </source>
</reference>
<dbReference type="EMBL" id="JYDQ01005264">
    <property type="protein sequence ID" value="KRX85828.1"/>
    <property type="molecule type" value="Genomic_DNA"/>
</dbReference>
<organism evidence="1 2">
    <name type="scientific">Trichinella patagoniensis</name>
    <dbReference type="NCBI Taxonomy" id="990121"/>
    <lineage>
        <taxon>Eukaryota</taxon>
        <taxon>Metazoa</taxon>
        <taxon>Ecdysozoa</taxon>
        <taxon>Nematoda</taxon>
        <taxon>Enoplea</taxon>
        <taxon>Dorylaimia</taxon>
        <taxon>Trichinellida</taxon>
        <taxon>Trichinellidae</taxon>
        <taxon>Trichinella</taxon>
    </lineage>
</organism>
<name>A0A0V0XD57_9BILA</name>
<proteinExistence type="predicted"/>
<gene>
    <name evidence="1" type="ORF">T12_8436</name>
</gene>
<evidence type="ECO:0000313" key="1">
    <source>
        <dbReference type="EMBL" id="KRX85828.1"/>
    </source>
</evidence>
<keyword evidence="2" id="KW-1185">Reference proteome</keyword>
<evidence type="ECO:0000313" key="2">
    <source>
        <dbReference type="Proteomes" id="UP000054783"/>
    </source>
</evidence>